<accession>A0A366JMB9</accession>
<dbReference type="OrthoDB" id="2655332at2"/>
<dbReference type="InterPro" id="IPR049785">
    <property type="entry name" value="GT-D-like_firm"/>
</dbReference>
<evidence type="ECO:0000313" key="2">
    <source>
        <dbReference type="EMBL" id="RBP88741.1"/>
    </source>
</evidence>
<evidence type="ECO:0000313" key="3">
    <source>
        <dbReference type="Proteomes" id="UP000252731"/>
    </source>
</evidence>
<keyword evidence="3" id="KW-1185">Reference proteome</keyword>
<comment type="caution">
    <text evidence="2">The sequence shown here is derived from an EMBL/GenBank/DDBJ whole genome shotgun (WGS) entry which is preliminary data.</text>
</comment>
<gene>
    <name evidence="2" type="ORF">DFO70_11365</name>
</gene>
<reference evidence="2 3" key="1">
    <citation type="submission" date="2018-06" db="EMBL/GenBank/DDBJ databases">
        <title>Freshwater and sediment microbial communities from various areas in North America, analyzing microbe dynamics in response to fracking.</title>
        <authorList>
            <person name="Lamendella R."/>
        </authorList>
    </citation>
    <scope>NUCLEOTIDE SEQUENCE [LARGE SCALE GENOMIC DNA]</scope>
    <source>
        <strain evidence="2 3">14_TX</strain>
    </source>
</reference>
<dbReference type="NCBIfam" id="NF040628">
    <property type="entry name" value="GT-D_rel"/>
    <property type="match status" value="1"/>
</dbReference>
<dbReference type="Proteomes" id="UP000252731">
    <property type="component" value="Unassembled WGS sequence"/>
</dbReference>
<dbReference type="InterPro" id="IPR055171">
    <property type="entry name" value="GT-D-like"/>
</dbReference>
<protein>
    <recommendedName>
        <fullName evidence="1">GT-D fold-like domain-containing protein</fullName>
    </recommendedName>
</protein>
<evidence type="ECO:0000259" key="1">
    <source>
        <dbReference type="Pfam" id="PF22882"/>
    </source>
</evidence>
<name>A0A366JMB9_CYTFI</name>
<proteinExistence type="predicted"/>
<feature type="domain" description="GT-D fold-like" evidence="1">
    <location>
        <begin position="69"/>
        <end position="281"/>
    </location>
</feature>
<dbReference type="AlphaFoldDB" id="A0A366JMB9"/>
<dbReference type="EMBL" id="QNSF01000013">
    <property type="protein sequence ID" value="RBP88741.1"/>
    <property type="molecule type" value="Genomic_DNA"/>
</dbReference>
<dbReference type="Pfam" id="PF22882">
    <property type="entry name" value="GT-D-like"/>
    <property type="match status" value="1"/>
</dbReference>
<sequence>MMSMYSEKDWDRLKNFGYLEDLTYEAYFRGGEQHVEELVGADYILPYSVEEILEAGIASLSNKLIKLKTPHEVQQEIKQAMGNNKGYSLIRIGDGELLTLGHDILFSAEEIESIPRLNFLSYAGVNLPDHSIRDLLARNMMEADMVGIPFLRRPTFQQLFNKLAKVHKWPMKSMNLTRSVINYELHLQTTLFQDLLNNKRVLLIGNRMMEGETVLRNAGFNNIAGSIPVENINSVPHVLSEAQKYDFDVALVSAGIPANLICVELAKRNKIAIDFGHLIDELINNTKVIVK</sequence>
<dbReference type="RefSeq" id="WP_134177288.1">
    <property type="nucleotide sequence ID" value="NZ_QNSF01000013.1"/>
</dbReference>
<organism evidence="2 3">
    <name type="scientific">Cytobacillus firmus</name>
    <name type="common">Bacillus firmus</name>
    <dbReference type="NCBI Taxonomy" id="1399"/>
    <lineage>
        <taxon>Bacteria</taxon>
        <taxon>Bacillati</taxon>
        <taxon>Bacillota</taxon>
        <taxon>Bacilli</taxon>
        <taxon>Bacillales</taxon>
        <taxon>Bacillaceae</taxon>
        <taxon>Cytobacillus</taxon>
    </lineage>
</organism>